<feature type="domain" description="Retrovirus-related Pol polyprotein from transposon TNT 1-94-like beta-barrel" evidence="1">
    <location>
        <begin position="216"/>
        <end position="262"/>
    </location>
</feature>
<keyword evidence="3" id="KW-1185">Reference proteome</keyword>
<organism evidence="2 3">
    <name type="scientific">Tanacetum coccineum</name>
    <dbReference type="NCBI Taxonomy" id="301880"/>
    <lineage>
        <taxon>Eukaryota</taxon>
        <taxon>Viridiplantae</taxon>
        <taxon>Streptophyta</taxon>
        <taxon>Embryophyta</taxon>
        <taxon>Tracheophyta</taxon>
        <taxon>Spermatophyta</taxon>
        <taxon>Magnoliopsida</taxon>
        <taxon>eudicotyledons</taxon>
        <taxon>Gunneridae</taxon>
        <taxon>Pentapetalae</taxon>
        <taxon>asterids</taxon>
        <taxon>campanulids</taxon>
        <taxon>Asterales</taxon>
        <taxon>Asteraceae</taxon>
        <taxon>Asteroideae</taxon>
        <taxon>Anthemideae</taxon>
        <taxon>Anthemidinae</taxon>
        <taxon>Tanacetum</taxon>
    </lineage>
</organism>
<dbReference type="EMBL" id="BQNB010008642">
    <property type="protein sequence ID" value="GJS52244.1"/>
    <property type="molecule type" value="Genomic_DNA"/>
</dbReference>
<dbReference type="Pfam" id="PF22936">
    <property type="entry name" value="Pol_BBD"/>
    <property type="match status" value="1"/>
</dbReference>
<accession>A0ABQ4WHE8</accession>
<dbReference type="Proteomes" id="UP001151760">
    <property type="component" value="Unassembled WGS sequence"/>
</dbReference>
<evidence type="ECO:0000313" key="3">
    <source>
        <dbReference type="Proteomes" id="UP001151760"/>
    </source>
</evidence>
<sequence length="369" mass="42711">MRSHDVEHSWERLPNDCEMAYQVVNFMNMLVFGSSNQNQQRINFICLDNKCLLKPWEEYSHIFFPSLISPFVNSERPSDPTNSKMSVNAWSIEVAKAEDPNTPIKIANYLMKPSKKIVEDYRMEVGEAQKCCNCNEDGETLRTFIFLPTSFISLADTGELKRYARKECGENNDKCEFLHFNYTVDTVVDMAIPLESIRAISERLANTTCFFLRERMAYPVLGIGKVKIQLHDGSSFILEDVKYVPGLRRSLISLGTLEKEGYMVKMQMGRIKVAQIRLEDKQLEEKMNTNCLVKEQEKKKVEESIKANLGKLLKYNAWSTRSDVSFSLSMVIRHQQNTGDGHWTTVKNILKYLRITKDMFLVYGREEEI</sequence>
<evidence type="ECO:0000259" key="1">
    <source>
        <dbReference type="Pfam" id="PF22936"/>
    </source>
</evidence>
<gene>
    <name evidence="2" type="ORF">Tco_0625606</name>
</gene>
<evidence type="ECO:0000313" key="2">
    <source>
        <dbReference type="EMBL" id="GJS52244.1"/>
    </source>
</evidence>
<protein>
    <recommendedName>
        <fullName evidence="1">Retrovirus-related Pol polyprotein from transposon TNT 1-94-like beta-barrel domain-containing protein</fullName>
    </recommendedName>
</protein>
<comment type="caution">
    <text evidence="2">The sequence shown here is derived from an EMBL/GenBank/DDBJ whole genome shotgun (WGS) entry which is preliminary data.</text>
</comment>
<reference evidence="2" key="2">
    <citation type="submission" date="2022-01" db="EMBL/GenBank/DDBJ databases">
        <authorList>
            <person name="Yamashiro T."/>
            <person name="Shiraishi A."/>
            <person name="Satake H."/>
            <person name="Nakayama K."/>
        </authorList>
    </citation>
    <scope>NUCLEOTIDE SEQUENCE</scope>
</reference>
<dbReference type="InterPro" id="IPR054722">
    <property type="entry name" value="PolX-like_BBD"/>
</dbReference>
<proteinExistence type="predicted"/>
<reference evidence="2" key="1">
    <citation type="journal article" date="2022" name="Int. J. Mol. Sci.">
        <title>Draft Genome of Tanacetum Coccineum: Genomic Comparison of Closely Related Tanacetum-Family Plants.</title>
        <authorList>
            <person name="Yamashiro T."/>
            <person name="Shiraishi A."/>
            <person name="Nakayama K."/>
            <person name="Satake H."/>
        </authorList>
    </citation>
    <scope>NUCLEOTIDE SEQUENCE</scope>
</reference>
<name>A0ABQ4WHE8_9ASTR</name>